<dbReference type="NCBIfam" id="NF040546">
    <property type="entry name" value="rSAM_CUAEP"/>
    <property type="match status" value="1"/>
</dbReference>
<dbReference type="SMART" id="SM00729">
    <property type="entry name" value="Elp3"/>
    <property type="match status" value="1"/>
</dbReference>
<dbReference type="SFLD" id="SFLDS00029">
    <property type="entry name" value="Radical_SAM"/>
    <property type="match status" value="1"/>
</dbReference>
<dbReference type="InterPro" id="IPR006638">
    <property type="entry name" value="Elp3/MiaA/NifB-like_rSAM"/>
</dbReference>
<gene>
    <name evidence="8" type="ORF">EKG83_24625</name>
</gene>
<proteinExistence type="predicted"/>
<organism evidence="8 9">
    <name type="scientific">Saccharothrix syringae</name>
    <name type="common">Nocardiopsis syringae</name>
    <dbReference type="NCBI Taxonomy" id="103733"/>
    <lineage>
        <taxon>Bacteria</taxon>
        <taxon>Bacillati</taxon>
        <taxon>Actinomycetota</taxon>
        <taxon>Actinomycetes</taxon>
        <taxon>Pseudonocardiales</taxon>
        <taxon>Pseudonocardiaceae</taxon>
        <taxon>Saccharothrix</taxon>
    </lineage>
</organism>
<evidence type="ECO:0000256" key="6">
    <source>
        <dbReference type="SAM" id="MobiDB-lite"/>
    </source>
</evidence>
<keyword evidence="4" id="KW-0408">Iron</keyword>
<dbReference type="GO" id="GO:0005829">
    <property type="term" value="C:cytosol"/>
    <property type="evidence" value="ECO:0007669"/>
    <property type="project" value="TreeGrafter"/>
</dbReference>
<feature type="domain" description="Radical SAM core" evidence="7">
    <location>
        <begin position="168"/>
        <end position="401"/>
    </location>
</feature>
<dbReference type="RefSeq" id="WP_033432459.1">
    <property type="nucleotide sequence ID" value="NZ_CP034550.1"/>
</dbReference>
<dbReference type="SUPFAM" id="SSF102114">
    <property type="entry name" value="Radical SAM enzymes"/>
    <property type="match status" value="1"/>
</dbReference>
<dbReference type="KEGG" id="ssyi:EKG83_24625"/>
<dbReference type="Gene3D" id="3.80.30.20">
    <property type="entry name" value="tm_1862 like domain"/>
    <property type="match status" value="1"/>
</dbReference>
<dbReference type="GO" id="GO:0003824">
    <property type="term" value="F:catalytic activity"/>
    <property type="evidence" value="ECO:0007669"/>
    <property type="project" value="InterPro"/>
</dbReference>
<dbReference type="OrthoDB" id="5298546at2"/>
<dbReference type="CDD" id="cd01335">
    <property type="entry name" value="Radical_SAM"/>
    <property type="match status" value="1"/>
</dbReference>
<reference evidence="9" key="1">
    <citation type="journal article" date="2021" name="Curr. Microbiol.">
        <title>Complete genome of nocamycin-producing strain Saccharothrix syringae NRRL B-16468 reveals the biosynthetic potential for secondary metabolites.</title>
        <authorList>
            <person name="Mo X."/>
            <person name="Yang S."/>
        </authorList>
    </citation>
    <scope>NUCLEOTIDE SEQUENCE [LARGE SCALE GENOMIC DNA]</scope>
    <source>
        <strain evidence="9">ATCC 51364 / DSM 43886 / JCM 6844 / KCTC 9398 / NBRC 14523 / NRRL B-16468 / INA 2240</strain>
    </source>
</reference>
<dbReference type="InterPro" id="IPR051198">
    <property type="entry name" value="BchE-like"/>
</dbReference>
<dbReference type="PANTHER" id="PTHR43409">
    <property type="entry name" value="ANAEROBIC MAGNESIUM-PROTOPORPHYRIN IX MONOMETHYL ESTER CYCLASE-RELATED"/>
    <property type="match status" value="1"/>
</dbReference>
<dbReference type="Proteomes" id="UP000325787">
    <property type="component" value="Chromosome"/>
</dbReference>
<accession>A0A5Q0HDT2</accession>
<evidence type="ECO:0000256" key="3">
    <source>
        <dbReference type="ARBA" id="ARBA00022723"/>
    </source>
</evidence>
<dbReference type="Pfam" id="PF04055">
    <property type="entry name" value="Radical_SAM"/>
    <property type="match status" value="1"/>
</dbReference>
<evidence type="ECO:0000259" key="7">
    <source>
        <dbReference type="PROSITE" id="PS51918"/>
    </source>
</evidence>
<evidence type="ECO:0000256" key="2">
    <source>
        <dbReference type="ARBA" id="ARBA00022691"/>
    </source>
</evidence>
<sequence>MPVLLISTYELGHQPFGLASPATWLRDLGAEVTALDTAVQDLPAEEIRSAELIAVYLPMHTATRLAVPILEQVRSLNPRAHVCCYGLYAPVNEVFLRKLGVATVLGGEFEEGLCALARRLAGEPAPRAHRIDLQIEPVVSLPRLDFRAPDRAMLPALADYAHLDTGTGGRKVVGYTEATRGCKHLCRHCPVVPVYNGHFRVVQRDVVLEDVRRQVAAGAEHITFGDPDFLNGPAHGMAVVRALHAEFPHITYDCTIKIEHLVKHRDLIPQLRDTGCLFVTSAVEAVDPLILDRFDKRHTRQEFVDTVHRFREAGLAMNPTFVAFTPWTTPHGYLHLLEAVAELDLVDNVAPVQYAIRLLIPEGSRLLELDDVRAVMGPFDEAALCYPWRNPDPRVDRLQEEVMASVMASQGQKATRRESFARVWDLATALAHGEPRPLPAGLDRDAPGRPAPSMSEPWYCCAEPTPDQFRPFV</sequence>
<name>A0A5Q0HDT2_SACSY</name>
<dbReference type="AlphaFoldDB" id="A0A5Q0HDT2"/>
<evidence type="ECO:0000313" key="9">
    <source>
        <dbReference type="Proteomes" id="UP000325787"/>
    </source>
</evidence>
<feature type="region of interest" description="Disordered" evidence="6">
    <location>
        <begin position="435"/>
        <end position="460"/>
    </location>
</feature>
<protein>
    <submittedName>
        <fullName evidence="8">Radical SAM protein</fullName>
    </submittedName>
</protein>
<keyword evidence="5" id="KW-0411">Iron-sulfur</keyword>
<dbReference type="InterPro" id="IPR007197">
    <property type="entry name" value="rSAM"/>
</dbReference>
<dbReference type="SFLD" id="SFLDG01082">
    <property type="entry name" value="B12-binding_domain_containing"/>
    <property type="match status" value="1"/>
</dbReference>
<keyword evidence="2" id="KW-0949">S-adenosyl-L-methionine</keyword>
<evidence type="ECO:0000256" key="1">
    <source>
        <dbReference type="ARBA" id="ARBA00001966"/>
    </source>
</evidence>
<evidence type="ECO:0000313" key="8">
    <source>
        <dbReference type="EMBL" id="QFZ24477.1"/>
    </source>
</evidence>
<dbReference type="EMBL" id="CP034550">
    <property type="protein sequence ID" value="QFZ24477.1"/>
    <property type="molecule type" value="Genomic_DNA"/>
</dbReference>
<dbReference type="InterPro" id="IPR054699">
    <property type="entry name" value="rSAM_CUAEP"/>
</dbReference>
<dbReference type="PROSITE" id="PS51918">
    <property type="entry name" value="RADICAL_SAM"/>
    <property type="match status" value="1"/>
</dbReference>
<keyword evidence="3" id="KW-0479">Metal-binding</keyword>
<dbReference type="GO" id="GO:0046872">
    <property type="term" value="F:metal ion binding"/>
    <property type="evidence" value="ECO:0007669"/>
    <property type="project" value="UniProtKB-KW"/>
</dbReference>
<dbReference type="InterPro" id="IPR058240">
    <property type="entry name" value="rSAM_sf"/>
</dbReference>
<dbReference type="InterPro" id="IPR023404">
    <property type="entry name" value="rSAM_horseshoe"/>
</dbReference>
<evidence type="ECO:0000256" key="5">
    <source>
        <dbReference type="ARBA" id="ARBA00023014"/>
    </source>
</evidence>
<evidence type="ECO:0000256" key="4">
    <source>
        <dbReference type="ARBA" id="ARBA00023004"/>
    </source>
</evidence>
<comment type="cofactor">
    <cofactor evidence="1">
        <name>[4Fe-4S] cluster</name>
        <dbReference type="ChEBI" id="CHEBI:49883"/>
    </cofactor>
</comment>
<keyword evidence="9" id="KW-1185">Reference proteome</keyword>
<dbReference type="GO" id="GO:0051536">
    <property type="term" value="F:iron-sulfur cluster binding"/>
    <property type="evidence" value="ECO:0007669"/>
    <property type="project" value="UniProtKB-KW"/>
</dbReference>
<dbReference type="PANTHER" id="PTHR43409:SF7">
    <property type="entry name" value="BLL1977 PROTEIN"/>
    <property type="match status" value="1"/>
</dbReference>